<dbReference type="EMBL" id="SRKZ01000007">
    <property type="protein sequence ID" value="TGD78023.1"/>
    <property type="molecule type" value="Genomic_DNA"/>
</dbReference>
<reference evidence="1 2" key="1">
    <citation type="submission" date="2019-04" db="EMBL/GenBank/DDBJ databases">
        <authorList>
            <person name="Feng G."/>
            <person name="Zhang J."/>
            <person name="Zhu H."/>
        </authorList>
    </citation>
    <scope>NUCLEOTIDE SEQUENCE [LARGE SCALE GENOMIC DNA]</scope>
    <source>
        <strain evidence="1 2">JCM 19491</strain>
    </source>
</reference>
<sequence>MKTCLLLITRSIMNWPASAIRLASVTFLSGTLLGLTTACEKANDLGLELPGTSPINSNYRDFPVTAYTVRQQPVETIKADHFLVGRVADTKIGVTTAKSFLNVQIGMPSDSLPSKYTETKLDSVVLSLGFDQVYGTATRPLRLDLLQLQQPLGERTVYNSQSQVATGSPLISDFAGVLNRDRSVRQVVAGSTTDSITVRVPDRVIRMRLLRYPQAAAFATTAFAALNEASFDQARLDAVVKGLAVTPTANAQTEDNLVGFSRNFDTRLAFYFHGKASGKTVSTRHVYAIYFGNNPTQLPADAKFFTQISTTLAQPLSGLATPFQQVPASATGGETYLQEGVGLGTRIEFQGLDDLKNNGQLNIGLAELRIPIKQYTNGLFPYASSVYLQEVNAANQVLIRTVGATDYERLIQVENSSTGAVPPTSVGTPAAATLYPSYSQPQYYTVPLTSYLQSYLLNRLGGELPSGLILSPILRNNPSLTLNRTTLDASGIKLRVYFSQLK</sequence>
<organism evidence="1 2">
    <name type="scientific">Hymenobacter wooponensis</name>
    <dbReference type="NCBI Taxonomy" id="1525360"/>
    <lineage>
        <taxon>Bacteria</taxon>
        <taxon>Pseudomonadati</taxon>
        <taxon>Bacteroidota</taxon>
        <taxon>Cytophagia</taxon>
        <taxon>Cytophagales</taxon>
        <taxon>Hymenobacteraceae</taxon>
        <taxon>Hymenobacter</taxon>
    </lineage>
</organism>
<name>A0A4Z0ME23_9BACT</name>
<protein>
    <submittedName>
        <fullName evidence="1">DUF4270 family protein</fullName>
    </submittedName>
</protein>
<dbReference type="OrthoDB" id="1092930at2"/>
<proteinExistence type="predicted"/>
<evidence type="ECO:0000313" key="2">
    <source>
        <dbReference type="Proteomes" id="UP000298284"/>
    </source>
</evidence>
<dbReference type="Proteomes" id="UP000298284">
    <property type="component" value="Unassembled WGS sequence"/>
</dbReference>
<comment type="caution">
    <text evidence="1">The sequence shown here is derived from an EMBL/GenBank/DDBJ whole genome shotgun (WGS) entry which is preliminary data.</text>
</comment>
<dbReference type="RefSeq" id="WP_135532693.1">
    <property type="nucleotide sequence ID" value="NZ_SRKZ01000007.1"/>
</dbReference>
<dbReference type="AlphaFoldDB" id="A0A4Z0ME23"/>
<dbReference type="Pfam" id="PF14092">
    <property type="entry name" value="DUF4270"/>
    <property type="match status" value="1"/>
</dbReference>
<evidence type="ECO:0000313" key="1">
    <source>
        <dbReference type="EMBL" id="TGD78023.1"/>
    </source>
</evidence>
<keyword evidence="2" id="KW-1185">Reference proteome</keyword>
<accession>A0A4Z0ME23</accession>
<gene>
    <name evidence="1" type="ORF">EU557_22320</name>
</gene>
<dbReference type="InterPro" id="IPR025366">
    <property type="entry name" value="DUF4270"/>
</dbReference>